<reference evidence="1" key="1">
    <citation type="submission" date="2020-12" db="EMBL/GenBank/DDBJ databases">
        <title>Bacterial novel species Mucilaginibacter sp. SD-g isolated from soil.</title>
        <authorList>
            <person name="Jung H.-Y."/>
        </authorList>
    </citation>
    <scope>NUCLEOTIDE SEQUENCE</scope>
    <source>
        <strain evidence="1">SD-g</strain>
    </source>
</reference>
<accession>A0A934PRJ7</accession>
<organism evidence="1 2">
    <name type="scientific">Mucilaginibacter segetis</name>
    <dbReference type="NCBI Taxonomy" id="2793071"/>
    <lineage>
        <taxon>Bacteria</taxon>
        <taxon>Pseudomonadati</taxon>
        <taxon>Bacteroidota</taxon>
        <taxon>Sphingobacteriia</taxon>
        <taxon>Sphingobacteriales</taxon>
        <taxon>Sphingobacteriaceae</taxon>
        <taxon>Mucilaginibacter</taxon>
    </lineage>
</organism>
<comment type="caution">
    <text evidence="1">The sequence shown here is derived from an EMBL/GenBank/DDBJ whole genome shotgun (WGS) entry which is preliminary data.</text>
</comment>
<name>A0A934PRJ7_9SPHI</name>
<dbReference type="RefSeq" id="WP_200063995.1">
    <property type="nucleotide sequence ID" value="NZ_JAEHFW010000001.1"/>
</dbReference>
<dbReference type="AlphaFoldDB" id="A0A934PRJ7"/>
<keyword evidence="2" id="KW-1185">Reference proteome</keyword>
<evidence type="ECO:0000313" key="2">
    <source>
        <dbReference type="Proteomes" id="UP000613193"/>
    </source>
</evidence>
<protein>
    <submittedName>
        <fullName evidence="1">Uncharacterized protein</fullName>
    </submittedName>
</protein>
<dbReference type="EMBL" id="JAEHFW010000001">
    <property type="protein sequence ID" value="MBK0378316.1"/>
    <property type="molecule type" value="Genomic_DNA"/>
</dbReference>
<proteinExistence type="predicted"/>
<dbReference type="Proteomes" id="UP000613193">
    <property type="component" value="Unassembled WGS sequence"/>
</dbReference>
<evidence type="ECO:0000313" key="1">
    <source>
        <dbReference type="EMBL" id="MBK0378316.1"/>
    </source>
</evidence>
<sequence>MDNPDESFLEEYKPLHVPHTYDKHASVQENVVYALAQLQYATAHQVALKLAVYEPETDLNSHEENAAKTLTDLFSKGLIKGSDDKSNREYNLSKILTPNSGKADELF</sequence>
<gene>
    <name evidence="1" type="ORF">I5M19_03300</name>
</gene>